<organism evidence="3 4">
    <name type="scientific">Hypsibius exemplaris</name>
    <name type="common">Freshwater tardigrade</name>
    <dbReference type="NCBI Taxonomy" id="2072580"/>
    <lineage>
        <taxon>Eukaryota</taxon>
        <taxon>Metazoa</taxon>
        <taxon>Ecdysozoa</taxon>
        <taxon>Tardigrada</taxon>
        <taxon>Eutardigrada</taxon>
        <taxon>Parachela</taxon>
        <taxon>Hypsibioidea</taxon>
        <taxon>Hypsibiidae</taxon>
        <taxon>Hypsibius</taxon>
    </lineage>
</organism>
<dbReference type="Proteomes" id="UP000192578">
    <property type="component" value="Unassembled WGS sequence"/>
</dbReference>
<reference evidence="4" key="1">
    <citation type="submission" date="2017-01" db="EMBL/GenBank/DDBJ databases">
        <title>Comparative genomics of anhydrobiosis in the tardigrade Hypsibius dujardini.</title>
        <authorList>
            <person name="Yoshida Y."/>
            <person name="Koutsovoulos G."/>
            <person name="Laetsch D."/>
            <person name="Stevens L."/>
            <person name="Kumar S."/>
            <person name="Horikawa D."/>
            <person name="Ishino K."/>
            <person name="Komine S."/>
            <person name="Tomita M."/>
            <person name="Blaxter M."/>
            <person name="Arakawa K."/>
        </authorList>
    </citation>
    <scope>NUCLEOTIDE SEQUENCE [LARGE SCALE GENOMIC DNA]</scope>
    <source>
        <strain evidence="4">Z151</strain>
    </source>
</reference>
<comment type="caution">
    <text evidence="3">The sequence shown here is derived from an EMBL/GenBank/DDBJ whole genome shotgun (WGS) entry which is preliminary data.</text>
</comment>
<evidence type="ECO:0000256" key="1">
    <source>
        <dbReference type="SAM" id="MobiDB-lite"/>
    </source>
</evidence>
<name>A0A1W0X3B6_HYPEX</name>
<feature type="region of interest" description="Disordered" evidence="1">
    <location>
        <begin position="91"/>
        <end position="127"/>
    </location>
</feature>
<keyword evidence="4" id="KW-1185">Reference proteome</keyword>
<evidence type="ECO:0000313" key="4">
    <source>
        <dbReference type="Proteomes" id="UP000192578"/>
    </source>
</evidence>
<feature type="compositionally biased region" description="Polar residues" evidence="1">
    <location>
        <begin position="144"/>
        <end position="161"/>
    </location>
</feature>
<accession>A0A1W0X3B6</accession>
<gene>
    <name evidence="3" type="ORF">BV898_04134</name>
</gene>
<feature type="compositionally biased region" description="Pro residues" evidence="1">
    <location>
        <begin position="1"/>
        <end position="16"/>
    </location>
</feature>
<evidence type="ECO:0000313" key="3">
    <source>
        <dbReference type="EMBL" id="OQV21921.1"/>
    </source>
</evidence>
<feature type="domain" description="WH2" evidence="2">
    <location>
        <begin position="46"/>
        <end position="63"/>
    </location>
</feature>
<dbReference type="PROSITE" id="PS51082">
    <property type="entry name" value="WH2"/>
    <property type="match status" value="1"/>
</dbReference>
<feature type="region of interest" description="Disordered" evidence="1">
    <location>
        <begin position="144"/>
        <end position="180"/>
    </location>
</feature>
<feature type="compositionally biased region" description="Basic and acidic residues" evidence="1">
    <location>
        <begin position="162"/>
        <end position="172"/>
    </location>
</feature>
<dbReference type="AlphaFoldDB" id="A0A1W0X3B6"/>
<dbReference type="EMBL" id="MTYJ01000020">
    <property type="protein sequence ID" value="OQV21921.1"/>
    <property type="molecule type" value="Genomic_DNA"/>
</dbReference>
<dbReference type="InterPro" id="IPR003124">
    <property type="entry name" value="WH2_dom"/>
</dbReference>
<feature type="compositionally biased region" description="Polar residues" evidence="1">
    <location>
        <begin position="238"/>
        <end position="253"/>
    </location>
</feature>
<evidence type="ECO:0000259" key="2">
    <source>
        <dbReference type="PROSITE" id="PS51082"/>
    </source>
</evidence>
<feature type="compositionally biased region" description="Basic and acidic residues" evidence="1">
    <location>
        <begin position="53"/>
        <end position="63"/>
    </location>
</feature>
<proteinExistence type="predicted"/>
<feature type="compositionally biased region" description="Polar residues" evidence="1">
    <location>
        <begin position="32"/>
        <end position="41"/>
    </location>
</feature>
<dbReference type="GO" id="GO:0003779">
    <property type="term" value="F:actin binding"/>
    <property type="evidence" value="ECO:0007669"/>
    <property type="project" value="InterPro"/>
</dbReference>
<protein>
    <recommendedName>
        <fullName evidence="2">WH2 domain-containing protein</fullName>
    </recommendedName>
</protein>
<sequence>MKRSSPAPPPPPPPIPVARDSSSAGKPPPVPRQNNNSQRCTMPSPDRSAVMADIRRAPRLKRVDRSLIQDRSEASLYFGEKDVPERLVTVHLPGRNSSQSSITSRSSATAKPSSQQGKTATRTLSGGANGAIVHPILTVYSRTPTPSIRSRVSTPISSQKIDNIKPSEEKSRRPSSALSTMARVLSRSPSPSASYQSVLNLFPSAARALTPNKVDPFQLQQTEVKKIKRQAPPIPARPSQSGTPTKTVISSQRSNPPSPAPTAFTSTNNHSQTLAPLSPTRPLAYNYNRTEAKVESPPIQQQPVWARDLKSSRGASPDISSRNGRFAVQQKPQPLLALGGMRNIHYDHSSFGGGMQPFPKEMVAASNSPSAALTRTTRTLTKRQAFFETKFTFHSVTDLVPEEFGHLKKTLINALNDDFLDGSSEIEIHTTYRDLIAYFHLPQFRTSIAAAPAQLIAATGANDLLVQLEDIGKTTHDRSIGLSSSSTGFGKSCTRRRRVSVKPARSKFIPYFAAESCTLTPLPPRKHCQGLGGGCRCSACKARRNWYATLAKFRWHYTCQCIPT</sequence>
<feature type="region of interest" description="Disordered" evidence="1">
    <location>
        <begin position="224"/>
        <end position="325"/>
    </location>
</feature>
<feature type="compositionally biased region" description="Low complexity" evidence="1">
    <location>
        <begin position="97"/>
        <end position="107"/>
    </location>
</feature>
<feature type="region of interest" description="Disordered" evidence="1">
    <location>
        <begin position="1"/>
        <end position="63"/>
    </location>
</feature>
<feature type="compositionally biased region" description="Polar residues" evidence="1">
    <location>
        <begin position="108"/>
        <end position="126"/>
    </location>
</feature>